<dbReference type="SUPFAM" id="SSF57701">
    <property type="entry name" value="Zn2/Cys6 DNA-binding domain"/>
    <property type="match status" value="1"/>
</dbReference>
<evidence type="ECO:0000313" key="4">
    <source>
        <dbReference type="EMBL" id="TKA77377.1"/>
    </source>
</evidence>
<dbReference type="OrthoDB" id="10255522at2759"/>
<feature type="region of interest" description="Disordered" evidence="3">
    <location>
        <begin position="768"/>
        <end position="788"/>
    </location>
</feature>
<dbReference type="GO" id="GO:0000981">
    <property type="term" value="F:DNA-binding transcription factor activity, RNA polymerase II-specific"/>
    <property type="evidence" value="ECO:0007669"/>
    <property type="project" value="InterPro"/>
</dbReference>
<feature type="coiled-coil region" evidence="2">
    <location>
        <begin position="553"/>
        <end position="625"/>
    </location>
</feature>
<accession>A0A4U0XM37</accession>
<dbReference type="CDD" id="cd00067">
    <property type="entry name" value="GAL4"/>
    <property type="match status" value="1"/>
</dbReference>
<gene>
    <name evidence="4" type="ORF">B0A55_03222</name>
</gene>
<evidence type="ECO:0000313" key="5">
    <source>
        <dbReference type="Proteomes" id="UP000309340"/>
    </source>
</evidence>
<dbReference type="STRING" id="329884.A0A4U0XM37"/>
<dbReference type="InterPro" id="IPR001138">
    <property type="entry name" value="Zn2Cys6_DnaBD"/>
</dbReference>
<keyword evidence="1" id="KW-0539">Nucleus</keyword>
<dbReference type="GO" id="GO:0008270">
    <property type="term" value="F:zinc ion binding"/>
    <property type="evidence" value="ECO:0007669"/>
    <property type="project" value="InterPro"/>
</dbReference>
<dbReference type="InterPro" id="IPR036864">
    <property type="entry name" value="Zn2-C6_fun-type_DNA-bd_sf"/>
</dbReference>
<evidence type="ECO:0000256" key="3">
    <source>
        <dbReference type="SAM" id="MobiDB-lite"/>
    </source>
</evidence>
<evidence type="ECO:0008006" key="6">
    <source>
        <dbReference type="Google" id="ProtNLM"/>
    </source>
</evidence>
<feature type="coiled-coil region" evidence="2">
    <location>
        <begin position="468"/>
        <end position="495"/>
    </location>
</feature>
<dbReference type="AlphaFoldDB" id="A0A4U0XM37"/>
<dbReference type="EMBL" id="NAJQ01000139">
    <property type="protein sequence ID" value="TKA77377.1"/>
    <property type="molecule type" value="Genomic_DNA"/>
</dbReference>
<comment type="caution">
    <text evidence="4">The sequence shown here is derived from an EMBL/GenBank/DDBJ whole genome shotgun (WGS) entry which is preliminary data.</text>
</comment>
<feature type="region of interest" description="Disordered" evidence="3">
    <location>
        <begin position="997"/>
        <end position="1039"/>
    </location>
</feature>
<keyword evidence="5" id="KW-1185">Reference proteome</keyword>
<feature type="coiled-coil region" evidence="2">
    <location>
        <begin position="739"/>
        <end position="766"/>
    </location>
</feature>
<proteinExistence type="predicted"/>
<keyword evidence="2" id="KW-0175">Coiled coil</keyword>
<feature type="coiled-coil region" evidence="2">
    <location>
        <begin position="915"/>
        <end position="963"/>
    </location>
</feature>
<protein>
    <recommendedName>
        <fullName evidence="6">Zn(2)-C6 fungal-type domain-containing protein</fullName>
    </recommendedName>
</protein>
<name>A0A4U0XM37_9PEZI</name>
<reference evidence="4 5" key="1">
    <citation type="submission" date="2017-03" db="EMBL/GenBank/DDBJ databases">
        <title>Genomes of endolithic fungi from Antarctica.</title>
        <authorList>
            <person name="Coleine C."/>
            <person name="Masonjones S."/>
            <person name="Stajich J.E."/>
        </authorList>
    </citation>
    <scope>NUCLEOTIDE SEQUENCE [LARGE SCALE GENOMIC DNA]</scope>
    <source>
        <strain evidence="4 5">CCFEE 5184</strain>
    </source>
</reference>
<feature type="coiled-coil region" evidence="2">
    <location>
        <begin position="795"/>
        <end position="829"/>
    </location>
</feature>
<feature type="compositionally biased region" description="Polar residues" evidence="3">
    <location>
        <begin position="1003"/>
        <end position="1015"/>
    </location>
</feature>
<dbReference type="Proteomes" id="UP000309340">
    <property type="component" value="Unassembled WGS sequence"/>
</dbReference>
<organism evidence="4 5">
    <name type="scientific">Friedmanniomyces simplex</name>
    <dbReference type="NCBI Taxonomy" id="329884"/>
    <lineage>
        <taxon>Eukaryota</taxon>
        <taxon>Fungi</taxon>
        <taxon>Dikarya</taxon>
        <taxon>Ascomycota</taxon>
        <taxon>Pezizomycotina</taxon>
        <taxon>Dothideomycetes</taxon>
        <taxon>Dothideomycetidae</taxon>
        <taxon>Mycosphaerellales</taxon>
        <taxon>Teratosphaeriaceae</taxon>
        <taxon>Friedmanniomyces</taxon>
    </lineage>
</organism>
<evidence type="ECO:0000256" key="1">
    <source>
        <dbReference type="ARBA" id="ARBA00023242"/>
    </source>
</evidence>
<feature type="compositionally biased region" description="Basic and acidic residues" evidence="3">
    <location>
        <begin position="768"/>
        <end position="781"/>
    </location>
</feature>
<feature type="coiled-coil region" evidence="2">
    <location>
        <begin position="163"/>
        <end position="239"/>
    </location>
</feature>
<sequence>MASATLDSQPDDYMTNHLRETLASLSFKATNKRQRVLRQLDHNGNNPLVTLLNWMAEELAVSHQLLASCSAICDKHLHKDEGADEQTFEHAIHYHQEISPRLREEVLQFSHGRQRESQEMLQAASRLDRRREACTEKLRQQLLQEKSIVSRLRAQRQVHGRELARAREVVSQLQAERQMHSVEGVQAREVACQLRETVRVQDAQILVTRSKINDLRRERDDHERAAQEAEQIAEETCAESLEEVRIAMQRAVEAEKRTGELEMENKGLVGALEESRREQDVAESACWHLRKRLGGVNGRFGRIVKQAEGLRTGNATLEAAHERQSADLRRSGKQAQSLRKENAELKHTLKCQHADCQRAGKQVDWLKRENEVWKGAVKQQLADSSRAGQQTECLQAEIETLKGALEQQEGNEWTAGKQVKGMRTENATLKEALQRQHAAARIARDDLFATQARRDALEKESSGHLQAARLLQDSLTKARQEHSNARQELTLLKRHIAALYMEKTAAEQQTSQLHAELDWARARLRDQDAQAARQYQDLCTERGGAVEVVQGKVIELRKARDALLDKRVEVRREKARTAALERSSDHLRELLEQSTQEVKEHADRIERLQAQHAELVAELGQVQCERDEQADALVAWPAQLAACERQRDEAVKSTAEQKVQAHVTATGLKMELARLRIRNEGFRSDVVQARAVSKLFFRLWRRKGEKWVVDRSGLDDQLGLSRQAEEVLRRECRESKGEVVRWKRLAEGLSERMVVLEEEVEGLREAADGGRMGRGEAESGGERAMAGPVAAEKEYEELKTGLAAAEKQRDEAKARVDELMGELTQQASQHKQDLIRIADEATAKKPPANSQHTVQQPVEQIAGLAAEVQSLQQAVESLLTARRASEAGSPAPNACVDGAVKVAPEALKKEPDASKEGLEGQIRQLNETMSEVGQEVDTAEPARHDAETECEQLASRLADTERRLGDTDTQRRLLVEELQFAREAQLHDVHAQLTPEDLPEGTQCATPAQTLSPQPGENPGVDLDFEGDDTASTSSDSDNIFVAPRRTSTKTPLGYLKRKKGEACLGCRQHHKGCKGGDPCDSCLRAKRVCLPQGYQRVRLEAGVEDGWEGVLVSDEASSPFATSQVAVESLDEVVLAATPSVLAPEGNGDTPVHALLEVTAREGSVLQDTTALVTSTTLSVPGLKEHTRTLALDTAVDDVQVWDMQEAADQSDDDEIVVERPPAPRAQMPLFIPLPPTVSS</sequence>
<evidence type="ECO:0000256" key="2">
    <source>
        <dbReference type="SAM" id="Coils"/>
    </source>
</evidence>